<protein>
    <submittedName>
        <fullName evidence="1">Uncharacterized protein</fullName>
    </submittedName>
</protein>
<organism evidence="1 2">
    <name type="scientific">Dendrolimus kikuchii</name>
    <dbReference type="NCBI Taxonomy" id="765133"/>
    <lineage>
        <taxon>Eukaryota</taxon>
        <taxon>Metazoa</taxon>
        <taxon>Ecdysozoa</taxon>
        <taxon>Arthropoda</taxon>
        <taxon>Hexapoda</taxon>
        <taxon>Insecta</taxon>
        <taxon>Pterygota</taxon>
        <taxon>Neoptera</taxon>
        <taxon>Endopterygota</taxon>
        <taxon>Lepidoptera</taxon>
        <taxon>Glossata</taxon>
        <taxon>Ditrysia</taxon>
        <taxon>Bombycoidea</taxon>
        <taxon>Lasiocampidae</taxon>
        <taxon>Dendrolimus</taxon>
    </lineage>
</organism>
<proteinExistence type="predicted"/>
<keyword evidence="2" id="KW-1185">Reference proteome</keyword>
<comment type="caution">
    <text evidence="1">The sequence shown here is derived from an EMBL/GenBank/DDBJ whole genome shotgun (WGS) entry which is preliminary data.</text>
</comment>
<gene>
    <name evidence="1" type="ORF">K1T71_004787</name>
</gene>
<evidence type="ECO:0000313" key="2">
    <source>
        <dbReference type="Proteomes" id="UP000824533"/>
    </source>
</evidence>
<reference evidence="1 2" key="1">
    <citation type="journal article" date="2021" name="Front. Genet.">
        <title>Chromosome-Level Genome Assembly Reveals Significant Gene Expansion in the Toll and IMD Signaling Pathways of Dendrolimus kikuchii.</title>
        <authorList>
            <person name="Zhou J."/>
            <person name="Wu P."/>
            <person name="Xiong Z."/>
            <person name="Liu N."/>
            <person name="Zhao N."/>
            <person name="Ji M."/>
            <person name="Qiu Y."/>
            <person name="Yang B."/>
        </authorList>
    </citation>
    <scope>NUCLEOTIDE SEQUENCE [LARGE SCALE GENOMIC DNA]</scope>
    <source>
        <strain evidence="1">Ann1</strain>
    </source>
</reference>
<dbReference type="EMBL" id="CM034393">
    <property type="protein sequence ID" value="KAJ0180196.1"/>
    <property type="molecule type" value="Genomic_DNA"/>
</dbReference>
<evidence type="ECO:0000313" key="1">
    <source>
        <dbReference type="EMBL" id="KAJ0180196.1"/>
    </source>
</evidence>
<name>A0ACC1D966_9NEOP</name>
<accession>A0ACC1D966</accession>
<sequence length="285" mass="29336">MLVLPGASSAPKADALAERLRTVLDAGDVAVSRPEKTTAAPSPPPSACPAPPPSTAAAAEGWTTVSHKKRAKNMAQPSSGPTPVTTAAAARTTRAQRRRERRRGGKGKGGVAQAPASQPPPPPPPPPKKETVARERRAPRVRPPKSSAVVLTLKSGAEDRGVTYASLLTQAKSNIRLADLGIEGGLRLRTARTGARMLVLPGASSAPKADALAERLRTVLDAGDVAVARPEKTVCLRVSGLDDCTTEDEVAAAISQATGCPADSLKLTKIRSGPDGLSLATVAEF</sequence>
<dbReference type="Proteomes" id="UP000824533">
    <property type="component" value="Linkage Group LG07"/>
</dbReference>